<dbReference type="InterPro" id="IPR050438">
    <property type="entry name" value="LMW_PTPase"/>
</dbReference>
<dbReference type="Gene3D" id="3.40.50.2300">
    <property type="match status" value="1"/>
</dbReference>
<feature type="active site" evidence="5">
    <location>
        <position position="16"/>
    </location>
</feature>
<evidence type="ECO:0000256" key="4">
    <source>
        <dbReference type="ARBA" id="ARBA00022912"/>
    </source>
</evidence>
<keyword evidence="8" id="KW-1185">Reference proteome</keyword>
<dbReference type="SMART" id="SM00226">
    <property type="entry name" value="LMWPc"/>
    <property type="match status" value="1"/>
</dbReference>
<protein>
    <recommendedName>
        <fullName evidence="2">protein-tyrosine-phosphatase</fullName>
        <ecNumber evidence="2">3.1.3.48</ecNumber>
    </recommendedName>
</protein>
<keyword evidence="4" id="KW-0904">Protein phosphatase</keyword>
<feature type="active site" description="Proton donor" evidence="5">
    <location>
        <position position="128"/>
    </location>
</feature>
<dbReference type="GO" id="GO:0004725">
    <property type="term" value="F:protein tyrosine phosphatase activity"/>
    <property type="evidence" value="ECO:0007669"/>
    <property type="project" value="UniProtKB-EC"/>
</dbReference>
<feature type="domain" description="Phosphotyrosine protein phosphatase I" evidence="6">
    <location>
        <begin position="4"/>
        <end position="154"/>
    </location>
</feature>
<dbReference type="AlphaFoldDB" id="A0A1D8K7Y2"/>
<dbReference type="PANTHER" id="PTHR11717">
    <property type="entry name" value="LOW MOLECULAR WEIGHT PROTEIN TYROSINE PHOSPHATASE"/>
    <property type="match status" value="1"/>
</dbReference>
<evidence type="ECO:0000313" key="7">
    <source>
        <dbReference type="EMBL" id="AOV17074.1"/>
    </source>
</evidence>
<dbReference type="Pfam" id="PF01451">
    <property type="entry name" value="LMWPc"/>
    <property type="match status" value="1"/>
</dbReference>
<gene>
    <name evidence="7" type="ORF">BJI67_08405</name>
</gene>
<keyword evidence="3" id="KW-0378">Hydrolase</keyword>
<dbReference type="InterPro" id="IPR017867">
    <property type="entry name" value="Tyr_phospatase_low_mol_wt"/>
</dbReference>
<dbReference type="Proteomes" id="UP000095342">
    <property type="component" value="Chromosome"/>
</dbReference>
<proteinExistence type="inferred from homology"/>
<dbReference type="EC" id="3.1.3.48" evidence="2"/>
<comment type="similarity">
    <text evidence="1">Belongs to the low molecular weight phosphotyrosine protein phosphatase family.</text>
</comment>
<reference evidence="7 8" key="1">
    <citation type="submission" date="2016-09" db="EMBL/GenBank/DDBJ databases">
        <title>Acidihalobacter prosperus V6 (DSM14174).</title>
        <authorList>
            <person name="Khaleque H.N."/>
            <person name="Ramsay J.P."/>
            <person name="Murphy R.J.T."/>
            <person name="Kaksonen A.H."/>
            <person name="Boxall N.J."/>
            <person name="Watkin E.L.J."/>
        </authorList>
    </citation>
    <scope>NUCLEOTIDE SEQUENCE [LARGE SCALE GENOMIC DNA]</scope>
    <source>
        <strain evidence="7 8">V6</strain>
    </source>
</reference>
<dbReference type="SUPFAM" id="SSF52788">
    <property type="entry name" value="Phosphotyrosine protein phosphatases I"/>
    <property type="match status" value="1"/>
</dbReference>
<evidence type="ECO:0000259" key="6">
    <source>
        <dbReference type="SMART" id="SM00226"/>
    </source>
</evidence>
<dbReference type="KEGG" id="aaeo:BJI67_08405"/>
<evidence type="ECO:0000256" key="1">
    <source>
        <dbReference type="ARBA" id="ARBA00011063"/>
    </source>
</evidence>
<evidence type="ECO:0000256" key="2">
    <source>
        <dbReference type="ARBA" id="ARBA00013064"/>
    </source>
</evidence>
<dbReference type="InterPro" id="IPR023485">
    <property type="entry name" value="Ptyr_pPase"/>
</dbReference>
<dbReference type="CDD" id="cd16343">
    <property type="entry name" value="LMWPTP"/>
    <property type="match status" value="1"/>
</dbReference>
<dbReference type="PANTHER" id="PTHR11717:SF7">
    <property type="entry name" value="LOW MOLECULAR WEIGHT PHOSPHOTYROSINE PROTEIN PHOSPHATASE"/>
    <property type="match status" value="1"/>
</dbReference>
<dbReference type="EMBL" id="CP017448">
    <property type="protein sequence ID" value="AOV17074.1"/>
    <property type="molecule type" value="Genomic_DNA"/>
</dbReference>
<feature type="active site" description="Nucleophile" evidence="5">
    <location>
        <position position="10"/>
    </location>
</feature>
<evidence type="ECO:0000313" key="8">
    <source>
        <dbReference type="Proteomes" id="UP000095342"/>
    </source>
</evidence>
<dbReference type="PRINTS" id="PR00719">
    <property type="entry name" value="LMWPTPASE"/>
</dbReference>
<evidence type="ECO:0000256" key="3">
    <source>
        <dbReference type="ARBA" id="ARBA00022801"/>
    </source>
</evidence>
<evidence type="ECO:0000256" key="5">
    <source>
        <dbReference type="PIRSR" id="PIRSR617867-1"/>
    </source>
</evidence>
<sequence>MQEIGVLFVCMGNICRSPAAQGVFEALWRQSASGIPVRVDSAGTHAYHVGEPPDARMQAAAARRGYDLSAQRARRFEPADTTRFDYILAMDQSNLDALRQRVGNPGSVASMNLLMSFAPERGVIEVPDPYYGGSEGFEHVLDLVEEACAGLIEEIGKRATST</sequence>
<dbReference type="InterPro" id="IPR036196">
    <property type="entry name" value="Ptyr_pPase_sf"/>
</dbReference>
<dbReference type="RefSeq" id="WP_070072649.1">
    <property type="nucleotide sequence ID" value="NZ_CP017448.1"/>
</dbReference>
<organism evidence="7 8">
    <name type="scientific">Acidihalobacter aeolianus</name>
    <dbReference type="NCBI Taxonomy" id="2792603"/>
    <lineage>
        <taxon>Bacteria</taxon>
        <taxon>Pseudomonadati</taxon>
        <taxon>Pseudomonadota</taxon>
        <taxon>Gammaproteobacteria</taxon>
        <taxon>Chromatiales</taxon>
        <taxon>Ectothiorhodospiraceae</taxon>
        <taxon>Acidihalobacter</taxon>
    </lineage>
</organism>
<accession>A0A1D8K7Y2</accession>
<name>A0A1D8K7Y2_9GAMM</name>